<evidence type="ECO:0000313" key="1">
    <source>
        <dbReference type="EMBL" id="SLM48342.1"/>
    </source>
</evidence>
<sequence>MPIFQDRIALPVFWTGAGALDGWFDEGVLVWGFGVEPPDEELGGGLEDVLGAVWGVDLGAVGAVLDGVTTGGRGA</sequence>
<reference evidence="1 2" key="1">
    <citation type="submission" date="2017-03" db="EMBL/GenBank/DDBJ databases">
        <authorList>
            <person name="Afonso C.L."/>
            <person name="Miller P.J."/>
            <person name="Scott M.A."/>
            <person name="Spackman E."/>
            <person name="Goraichik I."/>
            <person name="Dimitrov K.M."/>
            <person name="Suarez D.L."/>
            <person name="Swayne D.E."/>
        </authorList>
    </citation>
    <scope>NUCLEOTIDE SEQUENCE [LARGE SCALE GENOMIC DNA]</scope>
    <source>
        <strain evidence="1">Genome sequencing of Nitrospira japonica strain NJ11</strain>
    </source>
</reference>
<gene>
    <name evidence="1" type="ORF">NSJP_2170</name>
</gene>
<evidence type="ECO:0000313" key="2">
    <source>
        <dbReference type="Proteomes" id="UP000192042"/>
    </source>
</evidence>
<accession>A0A1W1I5Q2</accession>
<dbReference type="EMBL" id="LT828648">
    <property type="protein sequence ID" value="SLM48342.1"/>
    <property type="molecule type" value="Genomic_DNA"/>
</dbReference>
<dbReference type="Proteomes" id="UP000192042">
    <property type="component" value="Chromosome I"/>
</dbReference>
<dbReference type="AlphaFoldDB" id="A0A1W1I5Q2"/>
<protein>
    <submittedName>
        <fullName evidence="1">Uncharacterized protein</fullName>
    </submittedName>
</protein>
<organism evidence="1 2">
    <name type="scientific">Nitrospira japonica</name>
    <dbReference type="NCBI Taxonomy" id="1325564"/>
    <lineage>
        <taxon>Bacteria</taxon>
        <taxon>Pseudomonadati</taxon>
        <taxon>Nitrospirota</taxon>
        <taxon>Nitrospiria</taxon>
        <taxon>Nitrospirales</taxon>
        <taxon>Nitrospiraceae</taxon>
        <taxon>Nitrospira</taxon>
    </lineage>
</organism>
<dbReference type="KEGG" id="nja:NSJP_2170"/>
<keyword evidence="2" id="KW-1185">Reference proteome</keyword>
<name>A0A1W1I5Q2_9BACT</name>
<proteinExistence type="predicted"/>